<feature type="compositionally biased region" description="Low complexity" evidence="14">
    <location>
        <begin position="668"/>
        <end position="689"/>
    </location>
</feature>
<evidence type="ECO:0000256" key="2">
    <source>
        <dbReference type="ARBA" id="ARBA00007772"/>
    </source>
</evidence>
<evidence type="ECO:0000256" key="5">
    <source>
        <dbReference type="ARBA" id="ARBA00022553"/>
    </source>
</evidence>
<name>A0A9D2XI23_NOTFU</name>
<proteinExistence type="inferred from homology"/>
<dbReference type="SMART" id="SM00369">
    <property type="entry name" value="LRR_TYP"/>
    <property type="match status" value="11"/>
</dbReference>
<evidence type="ECO:0000256" key="4">
    <source>
        <dbReference type="ARBA" id="ARBA00022490"/>
    </source>
</evidence>
<evidence type="ECO:0000256" key="13">
    <source>
        <dbReference type="ARBA" id="ARBA00078841"/>
    </source>
</evidence>
<dbReference type="InterPro" id="IPR003591">
    <property type="entry name" value="Leu-rich_rpt_typical-subtyp"/>
</dbReference>
<dbReference type="SUPFAM" id="SSF50156">
    <property type="entry name" value="PDZ domain-like"/>
    <property type="match status" value="1"/>
</dbReference>
<evidence type="ECO:0000313" key="16">
    <source>
        <dbReference type="EMBL" id="KAF7202739.1"/>
    </source>
</evidence>
<feature type="compositionally biased region" description="Basic and acidic residues" evidence="14">
    <location>
        <begin position="879"/>
        <end position="888"/>
    </location>
</feature>
<dbReference type="FunFam" id="3.80.10.10:FF:000118">
    <property type="entry name" value="Leucine rich repeat containing 7"/>
    <property type="match status" value="1"/>
</dbReference>
<feature type="compositionally biased region" description="Polar residues" evidence="14">
    <location>
        <begin position="1349"/>
        <end position="1363"/>
    </location>
</feature>
<dbReference type="InterPro" id="IPR001478">
    <property type="entry name" value="PDZ"/>
</dbReference>
<dbReference type="GO" id="GO:0045211">
    <property type="term" value="C:postsynaptic membrane"/>
    <property type="evidence" value="ECO:0007669"/>
    <property type="project" value="TreeGrafter"/>
</dbReference>
<evidence type="ECO:0000256" key="12">
    <source>
        <dbReference type="ARBA" id="ARBA00072644"/>
    </source>
</evidence>
<dbReference type="SMART" id="SM00364">
    <property type="entry name" value="LRR_BAC"/>
    <property type="match status" value="10"/>
</dbReference>
<comment type="subunit">
    <text evidence="11">Interacts with CNKSR2 and DLG4. Interacts with CTNND2/Catenin delta-2. Forms a complex with N-cadherin through CTNND2. Interacts with CAMK2A.</text>
</comment>
<dbReference type="GO" id="GO:0098887">
    <property type="term" value="P:neurotransmitter receptor transport, endosome to postsynaptic membrane"/>
    <property type="evidence" value="ECO:0007669"/>
    <property type="project" value="TreeGrafter"/>
</dbReference>
<feature type="domain" description="PDZ" evidence="15">
    <location>
        <begin position="1500"/>
        <end position="1589"/>
    </location>
</feature>
<feature type="region of interest" description="Disordered" evidence="14">
    <location>
        <begin position="522"/>
        <end position="916"/>
    </location>
</feature>
<accession>A0A9D2XI23</accession>
<dbReference type="InterPro" id="IPR001611">
    <property type="entry name" value="Leu-rich_rpt"/>
</dbReference>
<dbReference type="GO" id="GO:0045197">
    <property type="term" value="P:establishment or maintenance of epithelial cell apical/basal polarity"/>
    <property type="evidence" value="ECO:0007669"/>
    <property type="project" value="TreeGrafter"/>
</dbReference>
<dbReference type="Gene3D" id="2.30.42.10">
    <property type="match status" value="1"/>
</dbReference>
<dbReference type="InterPro" id="IPR036034">
    <property type="entry name" value="PDZ_sf"/>
</dbReference>
<feature type="region of interest" description="Disordered" evidence="14">
    <location>
        <begin position="1094"/>
        <end position="1114"/>
    </location>
</feature>
<keyword evidence="7" id="KW-0677">Repeat</keyword>
<feature type="compositionally biased region" description="Polar residues" evidence="14">
    <location>
        <begin position="1319"/>
        <end position="1328"/>
    </location>
</feature>
<dbReference type="GO" id="GO:0043113">
    <property type="term" value="P:receptor clustering"/>
    <property type="evidence" value="ECO:0007669"/>
    <property type="project" value="TreeGrafter"/>
</dbReference>
<dbReference type="PROSITE" id="PS50106">
    <property type="entry name" value="PDZ"/>
    <property type="match status" value="1"/>
</dbReference>
<evidence type="ECO:0000256" key="14">
    <source>
        <dbReference type="SAM" id="MobiDB-lite"/>
    </source>
</evidence>
<dbReference type="GO" id="GO:0005829">
    <property type="term" value="C:cytosol"/>
    <property type="evidence" value="ECO:0007669"/>
    <property type="project" value="UniProtKB-ARBA"/>
</dbReference>
<dbReference type="SUPFAM" id="SSF52058">
    <property type="entry name" value="L domain-like"/>
    <property type="match status" value="1"/>
</dbReference>
<dbReference type="FunFam" id="3.80.10.10:FF:000061">
    <property type="entry name" value="leucine-rich repeat-containing protein 7 isoform X1"/>
    <property type="match status" value="1"/>
</dbReference>
<dbReference type="Pfam" id="PF00595">
    <property type="entry name" value="PDZ"/>
    <property type="match status" value="1"/>
</dbReference>
<feature type="compositionally biased region" description="Polar residues" evidence="14">
    <location>
        <begin position="736"/>
        <end position="747"/>
    </location>
</feature>
<keyword evidence="6" id="KW-0433">Leucine-rich repeat</keyword>
<gene>
    <name evidence="16" type="ORF">G4P62_015989</name>
</gene>
<feature type="compositionally biased region" description="Polar residues" evidence="14">
    <location>
        <begin position="710"/>
        <end position="721"/>
    </location>
</feature>
<organism evidence="16 17">
    <name type="scientific">Nothobranchius furzeri</name>
    <name type="common">Turquoise killifish</name>
    <dbReference type="NCBI Taxonomy" id="105023"/>
    <lineage>
        <taxon>Eukaryota</taxon>
        <taxon>Metazoa</taxon>
        <taxon>Chordata</taxon>
        <taxon>Craniata</taxon>
        <taxon>Vertebrata</taxon>
        <taxon>Euteleostomi</taxon>
        <taxon>Actinopterygii</taxon>
        <taxon>Neopterygii</taxon>
        <taxon>Teleostei</taxon>
        <taxon>Neoteleostei</taxon>
        <taxon>Acanthomorphata</taxon>
        <taxon>Ovalentaria</taxon>
        <taxon>Atherinomorphae</taxon>
        <taxon>Cyprinodontiformes</taxon>
        <taxon>Nothobranchiidae</taxon>
        <taxon>Nothobranchius</taxon>
    </lineage>
</organism>
<feature type="compositionally biased region" description="Polar residues" evidence="14">
    <location>
        <begin position="820"/>
        <end position="856"/>
    </location>
</feature>
<comment type="function">
    <text evidence="10">Required for normal synaptic spine architecture and function. Necessary for DISC1 and GRM5 localization to postsynaptic density complexes and for both N-methyl D-aspartate receptor-dependent and metabotropic glutamate receptor-dependent long term depression.</text>
</comment>
<evidence type="ECO:0000256" key="8">
    <source>
        <dbReference type="ARBA" id="ARBA00023018"/>
    </source>
</evidence>
<dbReference type="SMART" id="SM00365">
    <property type="entry name" value="LRR_SD22"/>
    <property type="match status" value="8"/>
</dbReference>
<dbReference type="PANTHER" id="PTHR23119:SF48">
    <property type="entry name" value="LEUCINE-RICH REPEAT-CONTAINING PROTEIN 7"/>
    <property type="match status" value="1"/>
</dbReference>
<evidence type="ECO:0000256" key="10">
    <source>
        <dbReference type="ARBA" id="ARBA00059232"/>
    </source>
</evidence>
<dbReference type="PROSITE" id="PS51450">
    <property type="entry name" value="LRR"/>
    <property type="match status" value="5"/>
</dbReference>
<dbReference type="GO" id="GO:0005912">
    <property type="term" value="C:adherens junction"/>
    <property type="evidence" value="ECO:0007669"/>
    <property type="project" value="TreeGrafter"/>
</dbReference>
<feature type="compositionally biased region" description="Basic and acidic residues" evidence="14">
    <location>
        <begin position="550"/>
        <end position="559"/>
    </location>
</feature>
<evidence type="ECO:0000256" key="9">
    <source>
        <dbReference type="ARBA" id="ARBA00034105"/>
    </source>
</evidence>
<dbReference type="GO" id="GO:0019901">
    <property type="term" value="F:protein kinase binding"/>
    <property type="evidence" value="ECO:0007669"/>
    <property type="project" value="TreeGrafter"/>
</dbReference>
<feature type="compositionally biased region" description="Polar residues" evidence="14">
    <location>
        <begin position="535"/>
        <end position="549"/>
    </location>
</feature>
<dbReference type="Gene3D" id="3.80.10.10">
    <property type="entry name" value="Ribonuclease Inhibitor"/>
    <property type="match status" value="4"/>
</dbReference>
<keyword evidence="4" id="KW-0963">Cytoplasm</keyword>
<feature type="region of interest" description="Disordered" evidence="14">
    <location>
        <begin position="1411"/>
        <end position="1462"/>
    </location>
</feature>
<sequence>MDNYSTLPLQCLEMTTKRKLIGRLVPCRCFRGEEEVISVLDYSHCSLQQVPKEIFSFERTLEELYLDANQIEELPKQLFNCQALKKLSLPDNDLSNLPTTIASLVNLKELDISKNGIQEFPDNIKCCKGLSVVEASVNPITKLPDGFTQLLNLTQLFLNDAFLEYLPANFGRLSKLRILELRENHLKTMPKSIHRLSQLERLDLGSNDFSEMPEVLEQMHSLKELWLDNNSLQSIPGSIGKLRQLRYLDLAKNRIESLDSDVSGCEALEDMLLSSNMLQHLPDSIGMLKKLTTLKVDDNQLTSLPHTIGSVSLSSSLSLLEELDCSCNELESLPPTVGYLHSLRTFAADENFLTELPREIGNCKNVTVMSLRSNKLEFLPDEIGQMTKLRVLNLSDNRLKNLPFSFTKLKDLAALWLSDNQSKALIPLQTEAHPETKQKVLTNYMFPQQPRHDEDYQSDSDSFNPTLWEEQRQQRMTVAFDFEDKKDEEDNSGKVKVEINLKRYPTPYPEDLKNMVKSVQSLVGKGGHPGHAHQHQLSTGSATSAGTNMEHTHLSKEPYEPPWPLPPKEVTDREMQDFSQSQLMDQGSMHNSGIDIPKRKDKEDLTESSEDSMGGSPNDIRISDMRPTLVEPPMYKPKVVLLGKDKKESTDEDVDKLHCLNHSGSSATYSDYSPSQGSSGSSNPSANTHSHTHSHPHTHTPALPPPSKDQVPQSHWTNRLAQSFPKPIDSKPLLSQRETPPSGTLQQRGDRRPLSEPFDWAEAPHYDNTGFDAEESPLDPPSNTSQGNPPLGSKPRSQSAHGRRPLLRQDRIVGVPLELDTQTLSYHGNQRSNPDSDPQSSGPHSQNPWQNWTRTPSPLEDRTAFPSKLDLTPTSSPNPDRKDMDSRLDPGSGPLPGSWTYHNNQGDQNRKDQLTVGGGNKVTVVMSKSSDRLSPMMKETRSKFKKSQSIDEIDIGSYKVYSIPMESYSSSIEQQTSLDRSELPGSMEQTSMSRSQSAPMLDDEMIFPGHGANHNPKPAIPQKAYHFDQNYNPQVTMDRRVPPPFPNTPDYVNHSSKVMDYLNQPGKTLPKELVSPRYRAYPPLEMFSFPQTPISQDGPPSQQHQTISTQRSRPGFLRRADSLVSSTELALFRRVHEAQQEALLQEAQYKQQSDPPHYSRALAYSSPMDHSALTNMADNQNQMMHNKRNGRYDDDYPTYQEQKKPMIGYPTKSLTQRRPLSARSYSTETYGASQARPVSARPTMAALLEKMPPDYTLATCPEKSSEDTIKVRPVVPQKPEDITSKMPADWRQQLLRHIEAKRLDRTPSQQGAMLDNDQEGVSGNNQWAPYSLGRRDVPPDNLMKKSGHSHNPSHQSHNTMIVTSSSSSSATQPHRVVGQQGYDGMMSKGGQYQQGMALSVVTSGGQYQGNVSQALPSPGQAYPGGGLPMGLSSSGNQPQYNPHTSHQQPLPATNPQYHGNQGMVHSNQVVMTTHTNPRPQSARCLLQTKGQKSTDGFQEQLCVRIEKNPGLGFSISGGISGQGNPFKPSDMGIFVTRVQHDGPAASALQPGDKILQANGHSFLHMEHDTAVSLLKNFPRTVDLMVLRDTSMC</sequence>
<dbReference type="GO" id="GO:0098968">
    <property type="term" value="P:neurotransmitter receptor transport postsynaptic membrane to endosome"/>
    <property type="evidence" value="ECO:0007669"/>
    <property type="project" value="TreeGrafter"/>
</dbReference>
<evidence type="ECO:0000313" key="17">
    <source>
        <dbReference type="Proteomes" id="UP000822369"/>
    </source>
</evidence>
<evidence type="ECO:0000259" key="15">
    <source>
        <dbReference type="PROSITE" id="PS50106"/>
    </source>
</evidence>
<feature type="compositionally biased region" description="Basic and acidic residues" evidence="14">
    <location>
        <begin position="596"/>
        <end position="605"/>
    </location>
</feature>
<dbReference type="SUPFAM" id="SSF52075">
    <property type="entry name" value="Outer arm dynein light chain 1"/>
    <property type="match status" value="1"/>
</dbReference>
<feature type="compositionally biased region" description="Polar residues" evidence="14">
    <location>
        <begin position="1436"/>
        <end position="1462"/>
    </location>
</feature>
<feature type="compositionally biased region" description="Polar residues" evidence="14">
    <location>
        <begin position="1094"/>
        <end position="1112"/>
    </location>
</feature>
<dbReference type="Proteomes" id="UP000822369">
    <property type="component" value="Chromosome 17"/>
</dbReference>
<evidence type="ECO:0000256" key="1">
    <source>
        <dbReference type="ARBA" id="ARBA00004496"/>
    </source>
</evidence>
<evidence type="ECO:0000256" key="11">
    <source>
        <dbReference type="ARBA" id="ARBA00062225"/>
    </source>
</evidence>
<dbReference type="CDD" id="cd06749">
    <property type="entry name" value="PDZ_densin_erbin-like"/>
    <property type="match status" value="1"/>
</dbReference>
<keyword evidence="8" id="KW-0770">Synapse</keyword>
<dbReference type="GO" id="GO:0098609">
    <property type="term" value="P:cell-cell adhesion"/>
    <property type="evidence" value="ECO:0007669"/>
    <property type="project" value="TreeGrafter"/>
</dbReference>
<feature type="region of interest" description="Disordered" evidence="14">
    <location>
        <begin position="1310"/>
        <end position="1374"/>
    </location>
</feature>
<dbReference type="Pfam" id="PF00560">
    <property type="entry name" value="LRR_1"/>
    <property type="match status" value="1"/>
</dbReference>
<keyword evidence="3" id="KW-0488">Methylation</keyword>
<protein>
    <recommendedName>
        <fullName evidence="12">Leucine-rich repeat-containing protein 7</fullName>
    </recommendedName>
    <alternativeName>
        <fullName evidence="13">Densin-180</fullName>
    </alternativeName>
</protein>
<feature type="compositionally biased region" description="Polar residues" evidence="14">
    <location>
        <begin position="577"/>
        <end position="591"/>
    </location>
</feature>
<evidence type="ECO:0000256" key="7">
    <source>
        <dbReference type="ARBA" id="ARBA00022737"/>
    </source>
</evidence>
<evidence type="ECO:0000256" key="6">
    <source>
        <dbReference type="ARBA" id="ARBA00022614"/>
    </source>
</evidence>
<dbReference type="SMART" id="SM00228">
    <property type="entry name" value="PDZ"/>
    <property type="match status" value="1"/>
</dbReference>
<evidence type="ECO:0000256" key="3">
    <source>
        <dbReference type="ARBA" id="ARBA00022481"/>
    </source>
</evidence>
<dbReference type="EMBL" id="JAAVVJ010000017">
    <property type="protein sequence ID" value="KAF7202739.1"/>
    <property type="molecule type" value="Genomic_DNA"/>
</dbReference>
<comment type="similarity">
    <text evidence="2">Belongs to the LAP (LRR and PDZ) protein family.</text>
</comment>
<dbReference type="PANTHER" id="PTHR23119">
    <property type="entry name" value="DISCS LARGE"/>
    <property type="match status" value="1"/>
</dbReference>
<dbReference type="InterPro" id="IPR032675">
    <property type="entry name" value="LRR_dom_sf"/>
</dbReference>
<keyword evidence="5" id="KW-0597">Phosphoprotein</keyword>
<comment type="caution">
    <text evidence="16">The sequence shown here is derived from an EMBL/GenBank/DDBJ whole genome shotgun (WGS) entry which is preliminary data.</text>
</comment>
<dbReference type="FunFam" id="2.30.42.10:FF:000036">
    <property type="entry name" value="Erbin isoform 7"/>
    <property type="match status" value="1"/>
</dbReference>
<reference evidence="16" key="1">
    <citation type="submission" date="2020-03" db="EMBL/GenBank/DDBJ databases">
        <title>Intra-Species Differences in Population Size shape Life History and Genome Evolution.</title>
        <authorList>
            <person name="Willemsen D."/>
            <person name="Cui R."/>
            <person name="Valenzano D.R."/>
        </authorList>
    </citation>
    <scope>NUCLEOTIDE SEQUENCE</scope>
    <source>
        <strain evidence="16">GRZ</strain>
        <tissue evidence="16">Whole</tissue>
    </source>
</reference>
<dbReference type="InterPro" id="IPR050614">
    <property type="entry name" value="Synaptic_Scaffolding_LAP-MAGUK"/>
</dbReference>
<comment type="subcellular location">
    <subcellularLocation>
        <location evidence="1">Cytoplasm</location>
    </subcellularLocation>
    <subcellularLocation>
        <location evidence="9">Postsynaptic density</location>
    </subcellularLocation>
</comment>
<dbReference type="GO" id="GO:0016323">
    <property type="term" value="C:basolateral plasma membrane"/>
    <property type="evidence" value="ECO:0007669"/>
    <property type="project" value="TreeGrafter"/>
</dbReference>
<dbReference type="GO" id="GO:0014069">
    <property type="term" value="C:postsynaptic density"/>
    <property type="evidence" value="ECO:0007669"/>
    <property type="project" value="UniProtKB-SubCell"/>
</dbReference>
<dbReference type="Pfam" id="PF13855">
    <property type="entry name" value="LRR_8"/>
    <property type="match status" value="3"/>
</dbReference>